<dbReference type="InterPro" id="IPR036291">
    <property type="entry name" value="NAD(P)-bd_dom_sf"/>
</dbReference>
<dbReference type="InterPro" id="IPR002347">
    <property type="entry name" value="SDR_fam"/>
</dbReference>
<organism evidence="1 2">
    <name type="scientific">Ohtaekwangia kribbensis</name>
    <dbReference type="NCBI Taxonomy" id="688913"/>
    <lineage>
        <taxon>Bacteria</taxon>
        <taxon>Pseudomonadati</taxon>
        <taxon>Bacteroidota</taxon>
        <taxon>Cytophagia</taxon>
        <taxon>Cytophagales</taxon>
        <taxon>Fulvivirgaceae</taxon>
        <taxon>Ohtaekwangia</taxon>
    </lineage>
</organism>
<dbReference type="EMBL" id="JBHTKA010000016">
    <property type="protein sequence ID" value="MFD1003371.1"/>
    <property type="molecule type" value="Genomic_DNA"/>
</dbReference>
<gene>
    <name evidence="1" type="ORF">ACFQ21_28855</name>
</gene>
<evidence type="ECO:0000313" key="2">
    <source>
        <dbReference type="Proteomes" id="UP001597112"/>
    </source>
</evidence>
<evidence type="ECO:0000313" key="1">
    <source>
        <dbReference type="EMBL" id="MFD1003371.1"/>
    </source>
</evidence>
<keyword evidence="2" id="KW-1185">Reference proteome</keyword>
<accession>A0ABW3KCN7</accession>
<dbReference type="Gene3D" id="3.40.50.720">
    <property type="entry name" value="NAD(P)-binding Rossmann-like Domain"/>
    <property type="match status" value="1"/>
</dbReference>
<protein>
    <submittedName>
        <fullName evidence="1">SDR family NAD(P)-dependent oxidoreductase</fullName>
    </submittedName>
</protein>
<comment type="caution">
    <text evidence="1">The sequence shown here is derived from an EMBL/GenBank/DDBJ whole genome shotgun (WGS) entry which is preliminary data.</text>
</comment>
<name>A0ABW3KCN7_9BACT</name>
<reference evidence="2" key="1">
    <citation type="journal article" date="2019" name="Int. J. Syst. Evol. Microbiol.">
        <title>The Global Catalogue of Microorganisms (GCM) 10K type strain sequencing project: providing services to taxonomists for standard genome sequencing and annotation.</title>
        <authorList>
            <consortium name="The Broad Institute Genomics Platform"/>
            <consortium name="The Broad Institute Genome Sequencing Center for Infectious Disease"/>
            <person name="Wu L."/>
            <person name="Ma J."/>
        </authorList>
    </citation>
    <scope>NUCLEOTIDE SEQUENCE [LARGE SCALE GENOMIC DNA]</scope>
    <source>
        <strain evidence="2">CCUG 58938</strain>
    </source>
</reference>
<dbReference type="RefSeq" id="WP_377586662.1">
    <property type="nucleotide sequence ID" value="NZ_JBHTKA010000016.1"/>
</dbReference>
<dbReference type="Proteomes" id="UP001597112">
    <property type="component" value="Unassembled WGS sequence"/>
</dbReference>
<proteinExistence type="predicted"/>
<sequence>MEVNLTGPFIVTKAVYPYMKKQGSGHIINISLQAGRPNASANTRIC</sequence>
<dbReference type="SUPFAM" id="SSF51735">
    <property type="entry name" value="NAD(P)-binding Rossmann-fold domains"/>
    <property type="match status" value="1"/>
</dbReference>
<dbReference type="Pfam" id="PF00106">
    <property type="entry name" value="adh_short"/>
    <property type="match status" value="1"/>
</dbReference>